<dbReference type="PANTHER" id="PTHR32308:SF1">
    <property type="entry name" value="HPCH_HPAI ALDOLASE_CITRATE LYASE DOMAIN-CONTAINING PROTEIN"/>
    <property type="match status" value="1"/>
</dbReference>
<keyword evidence="3" id="KW-0460">Magnesium</keyword>
<comment type="caution">
    <text evidence="5">The sequence shown here is derived from an EMBL/GenBank/DDBJ whole genome shotgun (WGS) entry which is preliminary data.</text>
</comment>
<dbReference type="GO" id="GO:0000287">
    <property type="term" value="F:magnesium ion binding"/>
    <property type="evidence" value="ECO:0007669"/>
    <property type="project" value="TreeGrafter"/>
</dbReference>
<evidence type="ECO:0000259" key="4">
    <source>
        <dbReference type="Pfam" id="PF03328"/>
    </source>
</evidence>
<name>A0A5S3WR74_9GAMM</name>
<comment type="cofactor">
    <cofactor evidence="1">
        <name>Mg(2+)</name>
        <dbReference type="ChEBI" id="CHEBI:18420"/>
    </cofactor>
</comment>
<protein>
    <submittedName>
        <fullName evidence="5">Aldolase</fullName>
    </submittedName>
</protein>
<gene>
    <name evidence="5" type="ORF">CWB99_04085</name>
</gene>
<dbReference type="OrthoDB" id="278846at2"/>
<dbReference type="GO" id="GO:0003824">
    <property type="term" value="F:catalytic activity"/>
    <property type="evidence" value="ECO:0007669"/>
    <property type="project" value="InterPro"/>
</dbReference>
<evidence type="ECO:0000313" key="6">
    <source>
        <dbReference type="Proteomes" id="UP000310249"/>
    </source>
</evidence>
<dbReference type="InterPro" id="IPR005000">
    <property type="entry name" value="Aldolase/citrate-lyase_domain"/>
</dbReference>
<accession>A0A5S3WR74</accession>
<evidence type="ECO:0000313" key="5">
    <source>
        <dbReference type="EMBL" id="TMP31440.1"/>
    </source>
</evidence>
<dbReference type="SUPFAM" id="SSF51621">
    <property type="entry name" value="Phosphoenolpyruvate/pyruvate domain"/>
    <property type="match status" value="1"/>
</dbReference>
<dbReference type="InterPro" id="IPR015813">
    <property type="entry name" value="Pyrv/PenolPyrv_kinase-like_dom"/>
</dbReference>
<dbReference type="EMBL" id="PNCI01000008">
    <property type="protein sequence ID" value="TMP31440.1"/>
    <property type="molecule type" value="Genomic_DNA"/>
</dbReference>
<evidence type="ECO:0000256" key="1">
    <source>
        <dbReference type="ARBA" id="ARBA00001946"/>
    </source>
</evidence>
<dbReference type="RefSeq" id="WP_138550707.1">
    <property type="nucleotide sequence ID" value="NZ_PNCH01000014.1"/>
</dbReference>
<sequence>MIKTFILENDPAKIELYDLAGVSRIFVDLEINGKVARQGGMDTVISRHTVEDVVKARAVIKKGELLVRVNPIFDGSKQEVDSVIDAGADVVMLPMFTHADEVRTFVELVGGRAKVSLLLETSQAFCRADEILEVEGIDEVHIGLNDLHLSMGLDFMFELMALGQVELLAQKLNRKSIPFGVGGVAKMKEGELDGAIILKEHVRIGSTAVILSRTFKADGQVRMDEVKHNLDELQHVYSQAQELTTEALVHNKALLDKKVQQISAKIRSKKRKA</sequence>
<evidence type="ECO:0000256" key="3">
    <source>
        <dbReference type="ARBA" id="ARBA00022842"/>
    </source>
</evidence>
<keyword evidence="2" id="KW-0479">Metal-binding</keyword>
<dbReference type="Gene3D" id="3.20.20.60">
    <property type="entry name" value="Phosphoenolpyruvate-binding domains"/>
    <property type="match status" value="2"/>
</dbReference>
<reference evidence="6" key="2">
    <citation type="submission" date="2019-06" db="EMBL/GenBank/DDBJ databases">
        <title>Co-occurence of chitin degradation, pigmentation and bioactivity in marine Pseudoalteromonas.</title>
        <authorList>
            <person name="Sonnenschein E.C."/>
            <person name="Bech P.K."/>
        </authorList>
    </citation>
    <scope>NUCLEOTIDE SEQUENCE [LARGE SCALE GENOMIC DNA]</scope>
    <source>
        <strain evidence="6">S2676</strain>
    </source>
</reference>
<dbReference type="Pfam" id="PF03328">
    <property type="entry name" value="HpcH_HpaI"/>
    <property type="match status" value="1"/>
</dbReference>
<proteinExistence type="predicted"/>
<feature type="domain" description="HpcH/HpaI aldolase/citrate lyase" evidence="4">
    <location>
        <begin position="7"/>
        <end position="153"/>
    </location>
</feature>
<dbReference type="Proteomes" id="UP000310249">
    <property type="component" value="Unassembled WGS sequence"/>
</dbReference>
<dbReference type="GO" id="GO:0006107">
    <property type="term" value="P:oxaloacetate metabolic process"/>
    <property type="evidence" value="ECO:0007669"/>
    <property type="project" value="TreeGrafter"/>
</dbReference>
<dbReference type="AlphaFoldDB" id="A0A5S3WR74"/>
<dbReference type="PANTHER" id="PTHR32308">
    <property type="entry name" value="LYASE BETA SUBUNIT, PUTATIVE (AFU_ORTHOLOGUE AFUA_4G13030)-RELATED"/>
    <property type="match status" value="1"/>
</dbReference>
<organism evidence="5 6">
    <name type="scientific">Pseudoalteromonas rubra</name>
    <dbReference type="NCBI Taxonomy" id="43658"/>
    <lineage>
        <taxon>Bacteria</taxon>
        <taxon>Pseudomonadati</taxon>
        <taxon>Pseudomonadota</taxon>
        <taxon>Gammaproteobacteria</taxon>
        <taxon>Alteromonadales</taxon>
        <taxon>Pseudoalteromonadaceae</taxon>
        <taxon>Pseudoalteromonas</taxon>
    </lineage>
</organism>
<reference evidence="5 6" key="1">
    <citation type="submission" date="2018-01" db="EMBL/GenBank/DDBJ databases">
        <authorList>
            <person name="Paulsen S."/>
            <person name="Gram L.K."/>
        </authorList>
    </citation>
    <scope>NUCLEOTIDE SEQUENCE [LARGE SCALE GENOMIC DNA]</scope>
    <source>
        <strain evidence="5 6">S2676</strain>
    </source>
</reference>
<evidence type="ECO:0000256" key="2">
    <source>
        <dbReference type="ARBA" id="ARBA00022723"/>
    </source>
</evidence>
<dbReference type="InterPro" id="IPR040442">
    <property type="entry name" value="Pyrv_kinase-like_dom_sf"/>
</dbReference>